<evidence type="ECO:0000256" key="1">
    <source>
        <dbReference type="SAM" id="Phobius"/>
    </source>
</evidence>
<feature type="transmembrane region" description="Helical" evidence="1">
    <location>
        <begin position="70"/>
        <end position="91"/>
    </location>
</feature>
<dbReference type="PANTHER" id="PTHR30238:SF4">
    <property type="entry name" value="SLL1022 PROTEIN"/>
    <property type="match status" value="1"/>
</dbReference>
<dbReference type="Proteomes" id="UP000503482">
    <property type="component" value="Chromosome"/>
</dbReference>
<evidence type="ECO:0000313" key="3">
    <source>
        <dbReference type="Proteomes" id="UP000503482"/>
    </source>
</evidence>
<keyword evidence="1" id="KW-0812">Transmembrane</keyword>
<dbReference type="RefSeq" id="WP_128360331.1">
    <property type="nucleotide sequence ID" value="NZ_CP053840.1"/>
</dbReference>
<keyword evidence="3" id="KW-1185">Reference proteome</keyword>
<dbReference type="InterPro" id="IPR007427">
    <property type="entry name" value="DUF475"/>
</dbReference>
<dbReference type="AlphaFoldDB" id="A0AAE7E5X3"/>
<keyword evidence="1" id="KW-1133">Transmembrane helix</keyword>
<accession>A0AAE7E5X3</accession>
<feature type="transmembrane region" description="Helical" evidence="1">
    <location>
        <begin position="166"/>
        <end position="183"/>
    </location>
</feature>
<dbReference type="EMBL" id="CP053840">
    <property type="protein sequence ID" value="QKF68512.1"/>
    <property type="molecule type" value="Genomic_DNA"/>
</dbReference>
<feature type="transmembrane region" description="Helical" evidence="1">
    <location>
        <begin position="258"/>
        <end position="278"/>
    </location>
</feature>
<proteinExistence type="predicted"/>
<feature type="transmembrane region" description="Helical" evidence="1">
    <location>
        <begin position="189"/>
        <end position="212"/>
    </location>
</feature>
<name>A0AAE7E5X3_9BACT</name>
<dbReference type="KEGG" id="avp:AVENP_3049"/>
<organism evidence="2 3">
    <name type="scientific">Arcobacter venerupis</name>
    <dbReference type="NCBI Taxonomy" id="1054033"/>
    <lineage>
        <taxon>Bacteria</taxon>
        <taxon>Pseudomonadati</taxon>
        <taxon>Campylobacterota</taxon>
        <taxon>Epsilonproteobacteria</taxon>
        <taxon>Campylobacterales</taxon>
        <taxon>Arcobacteraceae</taxon>
        <taxon>Arcobacter</taxon>
    </lineage>
</organism>
<sequence length="339" mass="38319">MKYFRISFLLVICSLILVSYLGFIKDGITGALNLLWLTTILILMEISLSFDNAIVNASILKNWNDFWKKAFLTVGILVAVFGMRLLFPLLIVSVTTNLSLIDVFNLAMNNPDQYEKELTSHEHEVSAFGSMFLLLVFLNFLLDTERKIFWIGKFEQKIATFGKTKILSYLVAFLILCIFLFLMEDSKKYDFFISGLWGIGIYLFIHLLCFLLEKGGDNFQNLIKHGSVVGFLYLEVLDASFSFDGVIGAFAISKNILVIMIGLGTGAMFVRSLTIYLVEKETLNNYVFLEHGAHYAIGILAFIMLLSAKFHIPEALTGLIGISFILLSLYSSIKYNRIS</sequence>
<dbReference type="Pfam" id="PF04332">
    <property type="entry name" value="DUF475"/>
    <property type="match status" value="1"/>
</dbReference>
<reference evidence="2 3" key="1">
    <citation type="submission" date="2020-05" db="EMBL/GenBank/DDBJ databases">
        <title>Complete genome sequencing of Campylobacter and Arcobacter type strains.</title>
        <authorList>
            <person name="Miller W.G."/>
            <person name="Yee E."/>
        </authorList>
    </citation>
    <scope>NUCLEOTIDE SEQUENCE [LARGE SCALE GENOMIC DNA]</scope>
    <source>
        <strain evidence="2 3">LMG 26156</strain>
    </source>
</reference>
<gene>
    <name evidence="2" type="ORF">AVENP_3049</name>
</gene>
<feature type="transmembrane region" description="Helical" evidence="1">
    <location>
        <begin position="7"/>
        <end position="24"/>
    </location>
</feature>
<feature type="transmembrane region" description="Helical" evidence="1">
    <location>
        <begin position="232"/>
        <end position="252"/>
    </location>
</feature>
<evidence type="ECO:0000313" key="2">
    <source>
        <dbReference type="EMBL" id="QKF68512.1"/>
    </source>
</evidence>
<feature type="transmembrane region" description="Helical" evidence="1">
    <location>
        <begin position="30"/>
        <end position="50"/>
    </location>
</feature>
<dbReference type="PANTHER" id="PTHR30238">
    <property type="entry name" value="MEMBRANE BOUND PREDICTED REDOX MODULATOR"/>
    <property type="match status" value="1"/>
</dbReference>
<keyword evidence="1" id="KW-0472">Membrane</keyword>
<protein>
    <submittedName>
        <fullName evidence="2">DUF475 domain-containing membrane protein</fullName>
    </submittedName>
</protein>
<feature type="transmembrane region" description="Helical" evidence="1">
    <location>
        <begin position="312"/>
        <end position="333"/>
    </location>
</feature>
<feature type="transmembrane region" description="Helical" evidence="1">
    <location>
        <begin position="125"/>
        <end position="142"/>
    </location>
</feature>
<feature type="transmembrane region" description="Helical" evidence="1">
    <location>
        <begin position="285"/>
        <end position="306"/>
    </location>
</feature>